<protein>
    <submittedName>
        <fullName evidence="1">Uncharacterized protein</fullName>
    </submittedName>
</protein>
<dbReference type="AlphaFoldDB" id="A0AAE4T137"/>
<sequence>MKENKLKIKSYTLYDGKKNILKYHSFVFNEEQNKLINREIMRFRKNNGLKVID</sequence>
<organism evidence="1 2">
    <name type="scientific">Lactococcus lactis</name>
    <dbReference type="NCBI Taxonomy" id="1358"/>
    <lineage>
        <taxon>Bacteria</taxon>
        <taxon>Bacillati</taxon>
        <taxon>Bacillota</taxon>
        <taxon>Bacilli</taxon>
        <taxon>Lactobacillales</taxon>
        <taxon>Streptococcaceae</taxon>
        <taxon>Lactococcus</taxon>
    </lineage>
</organism>
<evidence type="ECO:0000313" key="2">
    <source>
        <dbReference type="Proteomes" id="UP001186047"/>
    </source>
</evidence>
<dbReference type="EMBL" id="JAWHVL010000040">
    <property type="protein sequence ID" value="MDV2633831.1"/>
    <property type="molecule type" value="Genomic_DNA"/>
</dbReference>
<dbReference type="Proteomes" id="UP001186047">
    <property type="component" value="Unassembled WGS sequence"/>
</dbReference>
<evidence type="ECO:0000313" key="1">
    <source>
        <dbReference type="EMBL" id="MDV2633831.1"/>
    </source>
</evidence>
<gene>
    <name evidence="1" type="ORF">RZO31_13335</name>
</gene>
<dbReference type="RefSeq" id="WP_317059473.1">
    <property type="nucleotide sequence ID" value="NZ_JAWHVL010000040.1"/>
</dbReference>
<proteinExistence type="predicted"/>
<reference evidence="1" key="1">
    <citation type="submission" date="2023-10" db="EMBL/GenBank/DDBJ databases">
        <title>Production of high quality cheese from raw caw milk (raw cheese).</title>
        <authorList>
            <person name="Samouris G."/>
        </authorList>
    </citation>
    <scope>NUCLEOTIDE SEQUENCE</scope>
    <source>
        <strain evidence="1">M17-3</strain>
    </source>
</reference>
<comment type="caution">
    <text evidence="1">The sequence shown here is derived from an EMBL/GenBank/DDBJ whole genome shotgun (WGS) entry which is preliminary data.</text>
</comment>
<accession>A0AAE4T137</accession>
<name>A0AAE4T137_9LACT</name>